<dbReference type="NCBIfam" id="TIGR00254">
    <property type="entry name" value="GGDEF"/>
    <property type="match status" value="1"/>
</dbReference>
<dbReference type="InterPro" id="IPR050469">
    <property type="entry name" value="Diguanylate_Cyclase"/>
</dbReference>
<dbReference type="InterPro" id="IPR043128">
    <property type="entry name" value="Rev_trsase/Diguanyl_cyclase"/>
</dbReference>
<dbReference type="GO" id="GO:1902201">
    <property type="term" value="P:negative regulation of bacterial-type flagellum-dependent cell motility"/>
    <property type="evidence" value="ECO:0007669"/>
    <property type="project" value="TreeGrafter"/>
</dbReference>
<feature type="modified residue" description="4-aspartylphosphate" evidence="3">
    <location>
        <position position="51"/>
    </location>
</feature>
<dbReference type="AlphaFoldDB" id="A1K771"/>
<evidence type="ECO:0000256" key="3">
    <source>
        <dbReference type="PROSITE-ProRule" id="PRU00169"/>
    </source>
</evidence>
<accession>A1K771</accession>
<dbReference type="OrthoDB" id="9813903at2"/>
<dbReference type="SMART" id="SM00448">
    <property type="entry name" value="REC"/>
    <property type="match status" value="1"/>
</dbReference>
<dbReference type="InterPro" id="IPR000160">
    <property type="entry name" value="GGDEF_dom"/>
</dbReference>
<dbReference type="STRING" id="62928.azo2059"/>
<dbReference type="SUPFAM" id="SSF55073">
    <property type="entry name" value="Nucleotide cyclase"/>
    <property type="match status" value="1"/>
</dbReference>
<keyword evidence="7" id="KW-1185">Reference proteome</keyword>
<evidence type="ECO:0000313" key="7">
    <source>
        <dbReference type="Proteomes" id="UP000002588"/>
    </source>
</evidence>
<gene>
    <name evidence="6" type="primary">wspR1</name>
    <name evidence="6" type="ordered locus">azo2059</name>
</gene>
<feature type="domain" description="GGDEF" evidence="5">
    <location>
        <begin position="176"/>
        <end position="315"/>
    </location>
</feature>
<dbReference type="PROSITE" id="PS50110">
    <property type="entry name" value="RESPONSE_REGULATORY"/>
    <property type="match status" value="1"/>
</dbReference>
<dbReference type="Gene3D" id="3.40.50.2300">
    <property type="match status" value="1"/>
</dbReference>
<feature type="domain" description="Response regulatory" evidence="4">
    <location>
        <begin position="2"/>
        <end position="119"/>
    </location>
</feature>
<dbReference type="GO" id="GO:0000160">
    <property type="term" value="P:phosphorelay signal transduction system"/>
    <property type="evidence" value="ECO:0007669"/>
    <property type="project" value="InterPro"/>
</dbReference>
<dbReference type="EMBL" id="AM406670">
    <property type="protein sequence ID" value="CAL94676.1"/>
    <property type="molecule type" value="Genomic_DNA"/>
</dbReference>
<evidence type="ECO:0000259" key="4">
    <source>
        <dbReference type="PROSITE" id="PS50110"/>
    </source>
</evidence>
<dbReference type="PROSITE" id="PS50887">
    <property type="entry name" value="GGDEF"/>
    <property type="match status" value="1"/>
</dbReference>
<protein>
    <recommendedName>
        <fullName evidence="1">diguanylate cyclase</fullName>
        <ecNumber evidence="1">2.7.7.65</ecNumber>
    </recommendedName>
</protein>
<name>A1K771_AZOSB</name>
<dbReference type="Pfam" id="PF00990">
    <property type="entry name" value="GGDEF"/>
    <property type="match status" value="1"/>
</dbReference>
<dbReference type="SMART" id="SM00267">
    <property type="entry name" value="GGDEF"/>
    <property type="match status" value="1"/>
</dbReference>
<dbReference type="InterPro" id="IPR001789">
    <property type="entry name" value="Sig_transdc_resp-reg_receiver"/>
</dbReference>
<dbReference type="eggNOG" id="COG3706">
    <property type="taxonomic scope" value="Bacteria"/>
</dbReference>
<keyword evidence="3" id="KW-0597">Phosphoprotein</keyword>
<dbReference type="Pfam" id="PF00072">
    <property type="entry name" value="Response_reg"/>
    <property type="match status" value="1"/>
</dbReference>
<dbReference type="KEGG" id="azo:azo2059"/>
<dbReference type="EC" id="2.7.7.65" evidence="1"/>
<evidence type="ECO:0000256" key="2">
    <source>
        <dbReference type="ARBA" id="ARBA00034247"/>
    </source>
</evidence>
<dbReference type="InterPro" id="IPR011006">
    <property type="entry name" value="CheY-like_superfamily"/>
</dbReference>
<dbReference type="GO" id="GO:0043709">
    <property type="term" value="P:cell adhesion involved in single-species biofilm formation"/>
    <property type="evidence" value="ECO:0007669"/>
    <property type="project" value="TreeGrafter"/>
</dbReference>
<sequence>MKVLVIEDTVTSATLVCHQLTKMGLTALHARDGESGIETFRRERPDLILLDIIMPGMDGFEVARRIREIESEGEWTPIIFLTARTSDEDLNRGIEVGGDDYLAKPVSEVVLKAKVRAMQRIAQMRYSLLVVTRKLDEANRELTRLSSVDGLTGIPNRRRFDETLLREWRRAARTGHPIALLVADVDSFKQFNDGYGHQVGDECLKAVARTLEQRLRRPTDLVARYGGEEFAAILPETSVEGAAAVAETMRAGVESLCITHRFSTSGPVVSISIGVAAIVPARGDENGFVALLKSADDALYRAKAAGRNRVVTHSVDTKGMEARTI</sequence>
<dbReference type="CDD" id="cd17574">
    <property type="entry name" value="REC_OmpR"/>
    <property type="match status" value="1"/>
</dbReference>
<comment type="catalytic activity">
    <reaction evidence="2">
        <text>2 GTP = 3',3'-c-di-GMP + 2 diphosphate</text>
        <dbReference type="Rhea" id="RHEA:24898"/>
        <dbReference type="ChEBI" id="CHEBI:33019"/>
        <dbReference type="ChEBI" id="CHEBI:37565"/>
        <dbReference type="ChEBI" id="CHEBI:58805"/>
        <dbReference type="EC" id="2.7.7.65"/>
    </reaction>
</comment>
<dbReference type="KEGG" id="aoa:dqs_2185"/>
<dbReference type="PANTHER" id="PTHR45138:SF9">
    <property type="entry name" value="DIGUANYLATE CYCLASE DGCM-RELATED"/>
    <property type="match status" value="1"/>
</dbReference>
<dbReference type="Proteomes" id="UP000002588">
    <property type="component" value="Chromosome"/>
</dbReference>
<dbReference type="Gene3D" id="3.30.70.270">
    <property type="match status" value="1"/>
</dbReference>
<dbReference type="GO" id="GO:0005886">
    <property type="term" value="C:plasma membrane"/>
    <property type="evidence" value="ECO:0007669"/>
    <property type="project" value="TreeGrafter"/>
</dbReference>
<dbReference type="InterPro" id="IPR029787">
    <property type="entry name" value="Nucleotide_cyclase"/>
</dbReference>
<evidence type="ECO:0000256" key="1">
    <source>
        <dbReference type="ARBA" id="ARBA00012528"/>
    </source>
</evidence>
<dbReference type="GO" id="GO:0052621">
    <property type="term" value="F:diguanylate cyclase activity"/>
    <property type="evidence" value="ECO:0007669"/>
    <property type="project" value="UniProtKB-EC"/>
</dbReference>
<dbReference type="CDD" id="cd01949">
    <property type="entry name" value="GGDEF"/>
    <property type="match status" value="1"/>
</dbReference>
<evidence type="ECO:0000313" key="6">
    <source>
        <dbReference type="EMBL" id="CAL94676.1"/>
    </source>
</evidence>
<reference evidence="6 7" key="1">
    <citation type="journal article" date="2006" name="Nat. Biotechnol.">
        <title>Complete genome of the mutualistic, N2-fixing grass endophyte Azoarcus sp. strain BH72.</title>
        <authorList>
            <person name="Krause A."/>
            <person name="Ramakumar A."/>
            <person name="Bartels D."/>
            <person name="Battistoni F."/>
            <person name="Bekel T."/>
            <person name="Boch J."/>
            <person name="Boehm M."/>
            <person name="Friedrich F."/>
            <person name="Hurek T."/>
            <person name="Krause L."/>
            <person name="Linke B."/>
            <person name="McHardy A.C."/>
            <person name="Sarkar A."/>
            <person name="Schneiker S."/>
            <person name="Syed A.A."/>
            <person name="Thauer R."/>
            <person name="Vorhoelter F.-J."/>
            <person name="Weidner S."/>
            <person name="Puehler A."/>
            <person name="Reinhold-Hurek B."/>
            <person name="Kaiser O."/>
            <person name="Goesmann A."/>
        </authorList>
    </citation>
    <scope>NUCLEOTIDE SEQUENCE [LARGE SCALE GENOMIC DNA]</scope>
    <source>
        <strain evidence="6 7">BH72</strain>
    </source>
</reference>
<dbReference type="HOGENOM" id="CLU_000445_11_28_4"/>
<organism evidence="6 7">
    <name type="scientific">Azoarcus sp. (strain BH72)</name>
    <dbReference type="NCBI Taxonomy" id="418699"/>
    <lineage>
        <taxon>Bacteria</taxon>
        <taxon>Pseudomonadati</taxon>
        <taxon>Pseudomonadota</taxon>
        <taxon>Betaproteobacteria</taxon>
        <taxon>Rhodocyclales</taxon>
        <taxon>Zoogloeaceae</taxon>
        <taxon>Azoarcus</taxon>
    </lineage>
</organism>
<dbReference type="RefSeq" id="WP_011765790.1">
    <property type="nucleotide sequence ID" value="NC_008702.1"/>
</dbReference>
<evidence type="ECO:0000259" key="5">
    <source>
        <dbReference type="PROSITE" id="PS50887"/>
    </source>
</evidence>
<dbReference type="PANTHER" id="PTHR45138">
    <property type="entry name" value="REGULATORY COMPONENTS OF SENSORY TRANSDUCTION SYSTEM"/>
    <property type="match status" value="1"/>
</dbReference>
<dbReference type="SUPFAM" id="SSF52172">
    <property type="entry name" value="CheY-like"/>
    <property type="match status" value="1"/>
</dbReference>
<dbReference type="FunFam" id="3.30.70.270:FF:000001">
    <property type="entry name" value="Diguanylate cyclase domain protein"/>
    <property type="match status" value="1"/>
</dbReference>
<proteinExistence type="predicted"/>